<gene>
    <name evidence="2" type="ORF">F960_01333</name>
</gene>
<dbReference type="Proteomes" id="UP000013117">
    <property type="component" value="Unassembled WGS sequence"/>
</dbReference>
<protein>
    <recommendedName>
        <fullName evidence="4">Lipoprotein</fullName>
    </recommendedName>
</protein>
<evidence type="ECO:0008006" key="4">
    <source>
        <dbReference type="Google" id="ProtNLM"/>
    </source>
</evidence>
<dbReference type="OrthoDB" id="6636552at2"/>
<dbReference type="STRING" id="202952.GCA_000747725_01415"/>
<keyword evidence="1" id="KW-0732">Signal</keyword>
<name>N8ZLJ8_9GAMM</name>
<dbReference type="RefSeq" id="WP_004859397.1">
    <property type="nucleotide sequence ID" value="NZ_ASYY01000011.1"/>
</dbReference>
<evidence type="ECO:0000256" key="1">
    <source>
        <dbReference type="SAM" id="SignalP"/>
    </source>
</evidence>
<evidence type="ECO:0000313" key="2">
    <source>
        <dbReference type="EMBL" id="ENV34594.1"/>
    </source>
</evidence>
<dbReference type="EMBL" id="APPN01000054">
    <property type="protein sequence ID" value="ENV34594.1"/>
    <property type="molecule type" value="Genomic_DNA"/>
</dbReference>
<keyword evidence="3" id="KW-1185">Reference proteome</keyword>
<dbReference type="PROSITE" id="PS51257">
    <property type="entry name" value="PROKAR_LIPOPROTEIN"/>
    <property type="match status" value="1"/>
</dbReference>
<dbReference type="PATRIC" id="fig|1120926.3.peg.1280"/>
<reference evidence="2 3" key="1">
    <citation type="submission" date="2013-02" db="EMBL/GenBank/DDBJ databases">
        <title>The Genome Sequence of Acinetobacter gerneri CIP 107464.</title>
        <authorList>
            <consortium name="The Broad Institute Genome Sequencing Platform"/>
            <consortium name="The Broad Institute Genome Sequencing Center for Infectious Disease"/>
            <person name="Cerqueira G."/>
            <person name="Feldgarden M."/>
            <person name="Courvalin P."/>
            <person name="Perichon B."/>
            <person name="Grillot-Courvalin C."/>
            <person name="Clermont D."/>
            <person name="Rocha E."/>
            <person name="Yoon E.-J."/>
            <person name="Nemec A."/>
            <person name="Walker B."/>
            <person name="Young S.K."/>
            <person name="Zeng Q."/>
            <person name="Gargeya S."/>
            <person name="Fitzgerald M."/>
            <person name="Haas B."/>
            <person name="Abouelleil A."/>
            <person name="Alvarado L."/>
            <person name="Arachchi H.M."/>
            <person name="Berlin A.M."/>
            <person name="Chapman S.B."/>
            <person name="Dewar J."/>
            <person name="Goldberg J."/>
            <person name="Griggs A."/>
            <person name="Gujja S."/>
            <person name="Hansen M."/>
            <person name="Howarth C."/>
            <person name="Imamovic A."/>
            <person name="Larimer J."/>
            <person name="McCowan C."/>
            <person name="Murphy C."/>
            <person name="Neiman D."/>
            <person name="Pearson M."/>
            <person name="Priest M."/>
            <person name="Roberts A."/>
            <person name="Saif S."/>
            <person name="Shea T."/>
            <person name="Sisk P."/>
            <person name="Sykes S."/>
            <person name="Wortman J."/>
            <person name="Nusbaum C."/>
            <person name="Birren B."/>
        </authorList>
    </citation>
    <scope>NUCLEOTIDE SEQUENCE [LARGE SCALE GENOMIC DNA]</scope>
    <source>
        <strain evidence="2 3">CIP 107464</strain>
    </source>
</reference>
<dbReference type="GeneID" id="84208730"/>
<comment type="caution">
    <text evidence="2">The sequence shown here is derived from an EMBL/GenBank/DDBJ whole genome shotgun (WGS) entry which is preliminary data.</text>
</comment>
<organism evidence="2 3">
    <name type="scientific">Acinetobacter gerneri DSM 14967 = CIP 107464 = MTCC 9824</name>
    <dbReference type="NCBI Taxonomy" id="1120926"/>
    <lineage>
        <taxon>Bacteria</taxon>
        <taxon>Pseudomonadati</taxon>
        <taxon>Pseudomonadota</taxon>
        <taxon>Gammaproteobacteria</taxon>
        <taxon>Moraxellales</taxon>
        <taxon>Moraxellaceae</taxon>
        <taxon>Acinetobacter</taxon>
    </lineage>
</organism>
<evidence type="ECO:0000313" key="3">
    <source>
        <dbReference type="Proteomes" id="UP000013117"/>
    </source>
</evidence>
<accession>N8ZLJ8</accession>
<dbReference type="AlphaFoldDB" id="N8ZLJ8"/>
<dbReference type="HOGENOM" id="CLU_184618_1_1_6"/>
<feature type="chain" id="PRO_5004138915" description="Lipoprotein" evidence="1">
    <location>
        <begin position="23"/>
        <end position="85"/>
    </location>
</feature>
<proteinExistence type="predicted"/>
<feature type="signal peptide" evidence="1">
    <location>
        <begin position="1"/>
        <end position="22"/>
    </location>
</feature>
<sequence>MKLGPWLVISSCLMLMACSSSFKSEFKQGCRELGGNRSFCSCSYKNVEQHYGKKTLEQIKTSGLFPSDWAEQVQRAGMACMAELK</sequence>